<evidence type="ECO:0000259" key="2">
    <source>
        <dbReference type="PROSITE" id="PS50263"/>
    </source>
</evidence>
<dbReference type="EC" id="3.5.1.49" evidence="3"/>
<dbReference type="AlphaFoldDB" id="A0A1C6HNK0"/>
<gene>
    <name evidence="3" type="primary">amiF</name>
    <name evidence="3" type="ORF">SAMEA3545359_00943</name>
</gene>
<reference evidence="3" key="1">
    <citation type="submission" date="2015-09" db="EMBL/GenBank/DDBJ databases">
        <authorList>
            <consortium name="Pathogen Informatics"/>
        </authorList>
    </citation>
    <scope>NUCLEOTIDE SEQUENCE</scope>
    <source>
        <strain evidence="3">2789STDY5834896</strain>
    </source>
</reference>
<dbReference type="PANTHER" id="PTHR43674:SF16">
    <property type="entry name" value="CARBON-NITROGEN FAMILY, PUTATIVE (AFU_ORTHOLOGUE AFUA_5G02350)-RELATED"/>
    <property type="match status" value="1"/>
</dbReference>
<feature type="domain" description="CN hydrolase" evidence="2">
    <location>
        <begin position="11"/>
        <end position="297"/>
    </location>
</feature>
<keyword evidence="1 3" id="KW-0378">Hydrolase</keyword>
<dbReference type="Pfam" id="PF00795">
    <property type="entry name" value="CN_hydrolase"/>
    <property type="match status" value="1"/>
</dbReference>
<dbReference type="EMBL" id="FMHG01000001">
    <property type="protein sequence ID" value="SCJ58988.1"/>
    <property type="molecule type" value="Genomic_DNA"/>
</dbReference>
<dbReference type="InterPro" id="IPR050345">
    <property type="entry name" value="Aliph_Amidase/BUP"/>
</dbReference>
<dbReference type="PANTHER" id="PTHR43674">
    <property type="entry name" value="NITRILASE C965.09-RELATED"/>
    <property type="match status" value="1"/>
</dbReference>
<evidence type="ECO:0000256" key="1">
    <source>
        <dbReference type="ARBA" id="ARBA00022801"/>
    </source>
</evidence>
<dbReference type="GO" id="GO:0004328">
    <property type="term" value="F:formamidase activity"/>
    <property type="evidence" value="ECO:0007669"/>
    <property type="project" value="UniProtKB-EC"/>
</dbReference>
<dbReference type="InterPro" id="IPR036526">
    <property type="entry name" value="C-N_Hydrolase_sf"/>
</dbReference>
<dbReference type="SUPFAM" id="SSF56317">
    <property type="entry name" value="Carbon-nitrogen hydrolase"/>
    <property type="match status" value="1"/>
</dbReference>
<dbReference type="CDD" id="cd07197">
    <property type="entry name" value="nitrilase"/>
    <property type="match status" value="1"/>
</dbReference>
<evidence type="ECO:0000313" key="3">
    <source>
        <dbReference type="EMBL" id="SCJ58988.1"/>
    </source>
</evidence>
<sequence length="337" mass="37782">MPNIIPQEEILNLAVVNFRAVWGQKQRNLARIISYIRAAARRGADIVCFPELALTGYENQTGVPKEEKMQVQLAEPVSGPAVAAVAKVCRQMEIYAVFGMPERDEDRPDTIYNTAVACGPQGYIGRYRKIHPAMAESCWCDRGSDPFSFETPWGKIAVGICYDTYSFHEILRYHAATGAKVYLNPTAMAEAPHFDWKTCYYEGLRQAVIANDFFVASSNLVGYDIVDEDFCNQTDALLEPDSPGRQFCRPFCPRPDPAYFTGASMVLGPGTGPDKVHVYCGDIDLCEPELLIATVDLSVGSRMIFNRNPFSGRPDYRPDIYKKLNELLLEDPYWGEQ</sequence>
<dbReference type="Gene3D" id="3.60.110.10">
    <property type="entry name" value="Carbon-nitrogen hydrolase"/>
    <property type="match status" value="1"/>
</dbReference>
<dbReference type="InterPro" id="IPR003010">
    <property type="entry name" value="C-N_Hydrolase"/>
</dbReference>
<dbReference type="PROSITE" id="PS50263">
    <property type="entry name" value="CN_HYDROLASE"/>
    <property type="match status" value="1"/>
</dbReference>
<organism evidence="3">
    <name type="scientific">uncultured Anaerotruncus sp</name>
    <dbReference type="NCBI Taxonomy" id="905011"/>
    <lineage>
        <taxon>Bacteria</taxon>
        <taxon>Bacillati</taxon>
        <taxon>Bacillota</taxon>
        <taxon>Clostridia</taxon>
        <taxon>Eubacteriales</taxon>
        <taxon>Oscillospiraceae</taxon>
        <taxon>Anaerotruncus</taxon>
        <taxon>environmental samples</taxon>
    </lineage>
</organism>
<proteinExistence type="predicted"/>
<protein>
    <submittedName>
        <fullName evidence="3">Formamidase</fullName>
        <ecNumber evidence="3">3.5.1.49</ecNumber>
    </submittedName>
</protein>
<accession>A0A1C6HNK0</accession>
<name>A0A1C6HNK0_9FIRM</name>